<dbReference type="Proteomes" id="UP000324550">
    <property type="component" value="Unassembled WGS sequence"/>
</dbReference>
<name>A0A5D0GEK4_9FLAO</name>
<dbReference type="OrthoDB" id="9801955at2"/>
<evidence type="ECO:0000256" key="6">
    <source>
        <dbReference type="ARBA" id="ARBA00023315"/>
    </source>
</evidence>
<comment type="subcellular location">
    <subcellularLocation>
        <location evidence="1">Cell inner membrane</location>
    </subcellularLocation>
</comment>
<feature type="transmembrane region" description="Helical" evidence="7">
    <location>
        <begin position="12"/>
        <end position="39"/>
    </location>
</feature>
<organism evidence="8 9">
    <name type="scientific">Formosa maritima</name>
    <dbReference type="NCBI Taxonomy" id="2592046"/>
    <lineage>
        <taxon>Bacteria</taxon>
        <taxon>Pseudomonadati</taxon>
        <taxon>Bacteroidota</taxon>
        <taxon>Flavobacteriia</taxon>
        <taxon>Flavobacteriales</taxon>
        <taxon>Flavobacteriaceae</taxon>
        <taxon>Formosa</taxon>
    </lineage>
</organism>
<evidence type="ECO:0000256" key="3">
    <source>
        <dbReference type="ARBA" id="ARBA00022519"/>
    </source>
</evidence>
<dbReference type="GO" id="GO:0009247">
    <property type="term" value="P:glycolipid biosynthetic process"/>
    <property type="evidence" value="ECO:0007669"/>
    <property type="project" value="UniProtKB-ARBA"/>
</dbReference>
<reference evidence="8 9" key="1">
    <citation type="submission" date="2019-08" db="EMBL/GenBank/DDBJ databases">
        <title>Formosa sediminis sp. nov., isolated from marine sediment.</title>
        <authorList>
            <person name="Cao W.R."/>
        </authorList>
    </citation>
    <scope>NUCLEOTIDE SEQUENCE [LARGE SCALE GENOMIC DNA]</scope>
    <source>
        <strain evidence="8 9">1494</strain>
    </source>
</reference>
<evidence type="ECO:0000256" key="4">
    <source>
        <dbReference type="ARBA" id="ARBA00022679"/>
    </source>
</evidence>
<protein>
    <submittedName>
        <fullName evidence="8">Lysophospholipid acyltransferase family protein</fullName>
    </submittedName>
</protein>
<gene>
    <name evidence="8" type="ORF">FVF61_05425</name>
</gene>
<dbReference type="CDD" id="cd07984">
    <property type="entry name" value="LPLAT_LABLAT-like"/>
    <property type="match status" value="1"/>
</dbReference>
<dbReference type="PANTHER" id="PTHR30606">
    <property type="entry name" value="LIPID A BIOSYNTHESIS LAUROYL ACYLTRANSFERASE"/>
    <property type="match status" value="1"/>
</dbReference>
<dbReference type="PANTHER" id="PTHR30606:SF10">
    <property type="entry name" value="PHOSPHATIDYLINOSITOL MANNOSIDE ACYLTRANSFERASE"/>
    <property type="match status" value="1"/>
</dbReference>
<keyword evidence="5 7" id="KW-0472">Membrane</keyword>
<evidence type="ECO:0000256" key="7">
    <source>
        <dbReference type="SAM" id="Phobius"/>
    </source>
</evidence>
<evidence type="ECO:0000256" key="1">
    <source>
        <dbReference type="ARBA" id="ARBA00004533"/>
    </source>
</evidence>
<evidence type="ECO:0000256" key="5">
    <source>
        <dbReference type="ARBA" id="ARBA00023136"/>
    </source>
</evidence>
<keyword evidence="9" id="KW-1185">Reference proteome</keyword>
<sequence length="296" mass="35488">MQFLAYILIYPFLWGISILPFRILYFFSDGIYILIYYIIGYRRRTVKENLNLVFPDKSEKEIKTITKKFYHHLCDMVVESIKSMTISETEIKKRFVYKNVDQILDLEKDNKSIVLMCGHYASWEWIFILQKYINHKGYAIYKRLANKYFDTLVKRIRAKYNSYLITTKETIPVLIKAKVEGELTINGFASDQSPKNNKALHWQEFMNIKVPVHTGAEMLAKRLDMAVVFLKVKKLKRGYYEATISTITKSPKDYKDYEITDIFLKLLEEQIYEAPEYYLWTHKRWKHRNKVPEKFK</sequence>
<keyword evidence="7" id="KW-0812">Transmembrane</keyword>
<evidence type="ECO:0000313" key="8">
    <source>
        <dbReference type="EMBL" id="TYA57346.1"/>
    </source>
</evidence>
<keyword evidence="7" id="KW-1133">Transmembrane helix</keyword>
<accession>A0A5D0GEK4</accession>
<keyword evidence="2" id="KW-1003">Cell membrane</keyword>
<keyword evidence="4 8" id="KW-0808">Transferase</keyword>
<dbReference type="InterPro" id="IPR004960">
    <property type="entry name" value="LipA_acyltrans"/>
</dbReference>
<dbReference type="AlphaFoldDB" id="A0A5D0GEK4"/>
<keyword evidence="3" id="KW-0997">Cell inner membrane</keyword>
<evidence type="ECO:0000313" key="9">
    <source>
        <dbReference type="Proteomes" id="UP000324550"/>
    </source>
</evidence>
<dbReference type="Pfam" id="PF03279">
    <property type="entry name" value="Lip_A_acyltrans"/>
    <property type="match status" value="1"/>
</dbReference>
<dbReference type="GO" id="GO:0005886">
    <property type="term" value="C:plasma membrane"/>
    <property type="evidence" value="ECO:0007669"/>
    <property type="project" value="UniProtKB-SubCell"/>
</dbReference>
<keyword evidence="6 8" id="KW-0012">Acyltransferase</keyword>
<comment type="caution">
    <text evidence="8">The sequence shown here is derived from an EMBL/GenBank/DDBJ whole genome shotgun (WGS) entry which is preliminary data.</text>
</comment>
<dbReference type="PIRSF" id="PIRSF026649">
    <property type="entry name" value="MsbB"/>
    <property type="match status" value="1"/>
</dbReference>
<evidence type="ECO:0000256" key="2">
    <source>
        <dbReference type="ARBA" id="ARBA00022475"/>
    </source>
</evidence>
<dbReference type="RefSeq" id="WP_148454154.1">
    <property type="nucleotide sequence ID" value="NZ_VSFC01000023.1"/>
</dbReference>
<proteinExistence type="predicted"/>
<dbReference type="GO" id="GO:0016746">
    <property type="term" value="F:acyltransferase activity"/>
    <property type="evidence" value="ECO:0007669"/>
    <property type="project" value="UniProtKB-KW"/>
</dbReference>
<dbReference type="EMBL" id="VSFC01000023">
    <property type="protein sequence ID" value="TYA57346.1"/>
    <property type="molecule type" value="Genomic_DNA"/>
</dbReference>